<proteinExistence type="predicted"/>
<name>A0A9N9XR00_PHYSR</name>
<gene>
    <name evidence="2" type="ORF">PHYEVI_LOCUS7941</name>
</gene>
<dbReference type="AlphaFoldDB" id="A0A9N9XR00"/>
<dbReference type="EMBL" id="OU900097">
    <property type="protein sequence ID" value="CAG9861606.1"/>
    <property type="molecule type" value="Genomic_DNA"/>
</dbReference>
<accession>A0A9N9XR00</accession>
<dbReference type="Proteomes" id="UP001153712">
    <property type="component" value="Chromosome 4"/>
</dbReference>
<organism evidence="2 3">
    <name type="scientific">Phyllotreta striolata</name>
    <name type="common">Striped flea beetle</name>
    <name type="synonym">Crioceris striolata</name>
    <dbReference type="NCBI Taxonomy" id="444603"/>
    <lineage>
        <taxon>Eukaryota</taxon>
        <taxon>Metazoa</taxon>
        <taxon>Ecdysozoa</taxon>
        <taxon>Arthropoda</taxon>
        <taxon>Hexapoda</taxon>
        <taxon>Insecta</taxon>
        <taxon>Pterygota</taxon>
        <taxon>Neoptera</taxon>
        <taxon>Endopterygota</taxon>
        <taxon>Coleoptera</taxon>
        <taxon>Polyphaga</taxon>
        <taxon>Cucujiformia</taxon>
        <taxon>Chrysomeloidea</taxon>
        <taxon>Chrysomelidae</taxon>
        <taxon>Galerucinae</taxon>
        <taxon>Alticini</taxon>
        <taxon>Phyllotreta</taxon>
    </lineage>
</organism>
<feature type="region of interest" description="Disordered" evidence="1">
    <location>
        <begin position="23"/>
        <end position="47"/>
    </location>
</feature>
<keyword evidence="3" id="KW-1185">Reference proteome</keyword>
<feature type="compositionally biased region" description="Basic and acidic residues" evidence="1">
    <location>
        <begin position="32"/>
        <end position="41"/>
    </location>
</feature>
<protein>
    <submittedName>
        <fullName evidence="2">Uncharacterized protein</fullName>
    </submittedName>
</protein>
<sequence length="116" mass="12915">MFDRQRRVAFESTEQADYFDLYAKSPSAGKSGMKENERQKEGAFSPSIIPEFVTFQDELSPDTERVNLAFPGQKPITNNPNDPRNGNSPDDVIDNRENGHPVLLVSLRAVSTTTVA</sequence>
<evidence type="ECO:0000313" key="2">
    <source>
        <dbReference type="EMBL" id="CAG9861606.1"/>
    </source>
</evidence>
<feature type="region of interest" description="Disordered" evidence="1">
    <location>
        <begin position="69"/>
        <end position="99"/>
    </location>
</feature>
<evidence type="ECO:0000256" key="1">
    <source>
        <dbReference type="SAM" id="MobiDB-lite"/>
    </source>
</evidence>
<reference evidence="2" key="1">
    <citation type="submission" date="2022-01" db="EMBL/GenBank/DDBJ databases">
        <authorList>
            <person name="King R."/>
        </authorList>
    </citation>
    <scope>NUCLEOTIDE SEQUENCE</scope>
</reference>
<feature type="compositionally biased region" description="Polar residues" evidence="1">
    <location>
        <begin position="75"/>
        <end position="88"/>
    </location>
</feature>
<evidence type="ECO:0000313" key="3">
    <source>
        <dbReference type="Proteomes" id="UP001153712"/>
    </source>
</evidence>